<dbReference type="AlphaFoldDB" id="A0A1B1S5P7"/>
<reference evidence="1" key="1">
    <citation type="submission" date="2016-10" db="EMBL/GenBank/DDBJ databases">
        <authorList>
            <person name="See-Too W.S."/>
        </authorList>
    </citation>
    <scope>NUCLEOTIDE SEQUENCE</scope>
    <source>
        <strain evidence="1">L10.15</strain>
    </source>
</reference>
<dbReference type="OrthoDB" id="2360771at2"/>
<dbReference type="KEGG" id="pll:I858_016115"/>
<dbReference type="Proteomes" id="UP000053354">
    <property type="component" value="Chromosome"/>
</dbReference>
<name>A0A1B1S5P7_9BACL</name>
<evidence type="ECO:0000313" key="2">
    <source>
        <dbReference type="Proteomes" id="UP000053354"/>
    </source>
</evidence>
<gene>
    <name evidence="1" type="ORF">I858_016115</name>
</gene>
<dbReference type="EMBL" id="CP016540">
    <property type="protein sequence ID" value="ANU28512.1"/>
    <property type="molecule type" value="Genomic_DNA"/>
</dbReference>
<proteinExistence type="predicted"/>
<accession>A0A1B1S5P7</accession>
<dbReference type="RefSeq" id="WP_065524855.1">
    <property type="nucleotide sequence ID" value="NZ_CP016540.2"/>
</dbReference>
<organism evidence="1 2">
    <name type="scientific">Planococcus versutus</name>
    <dbReference type="NCBI Taxonomy" id="1302659"/>
    <lineage>
        <taxon>Bacteria</taxon>
        <taxon>Bacillati</taxon>
        <taxon>Bacillota</taxon>
        <taxon>Bacilli</taxon>
        <taxon>Bacillales</taxon>
        <taxon>Caryophanaceae</taxon>
        <taxon>Planococcus</taxon>
    </lineage>
</organism>
<dbReference type="SUPFAM" id="SSF55961">
    <property type="entry name" value="Bet v1-like"/>
    <property type="match status" value="1"/>
</dbReference>
<evidence type="ECO:0000313" key="1">
    <source>
        <dbReference type="EMBL" id="ANU28512.1"/>
    </source>
</evidence>
<keyword evidence="2" id="KW-1185">Reference proteome</keyword>
<sequence>MIEWNEQCVIKAPIDRVWVLFSDQHLPTIMPQLEKHELVEGSPNKIGAKYAQQNRIKGRLVSYIMELTVFSDLPEHKQKDLYFVPAGLFYITLSFDLKKLDDHQTLFIYRGSNRGANVVGRTLLKLDSQNSSKQEVLAFMQRVKKIAES</sequence>
<protein>
    <recommendedName>
        <fullName evidence="3">SRPBCC family protein</fullName>
    </recommendedName>
</protein>
<evidence type="ECO:0008006" key="3">
    <source>
        <dbReference type="Google" id="ProtNLM"/>
    </source>
</evidence>
<dbReference type="Gene3D" id="3.30.530.20">
    <property type="match status" value="1"/>
</dbReference>
<dbReference type="STRING" id="1302659.I858_016115"/>
<dbReference type="InterPro" id="IPR023393">
    <property type="entry name" value="START-like_dom_sf"/>
</dbReference>
<dbReference type="CDD" id="cd07812">
    <property type="entry name" value="SRPBCC"/>
    <property type="match status" value="1"/>
</dbReference>